<dbReference type="SUPFAM" id="SSF81301">
    <property type="entry name" value="Nucleotidyltransferase"/>
    <property type="match status" value="2"/>
</dbReference>
<evidence type="ECO:0000256" key="4">
    <source>
        <dbReference type="ARBA" id="ARBA00022840"/>
    </source>
</evidence>
<evidence type="ECO:0000256" key="2">
    <source>
        <dbReference type="ARBA" id="ARBA00022695"/>
    </source>
</evidence>
<evidence type="ECO:0000313" key="10">
    <source>
        <dbReference type="Proteomes" id="UP001596266"/>
    </source>
</evidence>
<keyword evidence="6" id="KW-0511">Multifunctional enzyme</keyword>
<accession>A0ABW1X2T2</accession>
<comment type="caution">
    <text evidence="9">The sequence shown here is derived from an EMBL/GenBank/DDBJ whole genome shotgun (WGS) entry which is preliminary data.</text>
</comment>
<feature type="domain" description="PII-uridylyltransferase/Glutamine-synthetase adenylyltransferase" evidence="8">
    <location>
        <begin position="841"/>
        <end position="983"/>
    </location>
</feature>
<name>A0ABW1X2T2_9ACTN</name>
<dbReference type="EMBL" id="JBHSUA010000020">
    <property type="protein sequence ID" value="MFC6397461.1"/>
    <property type="molecule type" value="Genomic_DNA"/>
</dbReference>
<protein>
    <submittedName>
        <fullName evidence="9">Bifunctional [glutamine synthetase] adenylyltransferase/[glutamine synthetase]-adenylyl-L-tyrosine phosphorylase</fullName>
        <ecNumber evidence="9">2.7.7.42</ecNumber>
        <ecNumber evidence="9">2.7.7.89</ecNumber>
    </submittedName>
</protein>
<dbReference type="InterPro" id="IPR043519">
    <property type="entry name" value="NT_sf"/>
</dbReference>
<evidence type="ECO:0000256" key="3">
    <source>
        <dbReference type="ARBA" id="ARBA00022741"/>
    </source>
</evidence>
<dbReference type="NCBIfam" id="NF010707">
    <property type="entry name" value="PRK14109.1"/>
    <property type="match status" value="1"/>
</dbReference>
<dbReference type="Pfam" id="PF08335">
    <property type="entry name" value="GlnD_UR_UTase"/>
    <property type="match status" value="2"/>
</dbReference>
<feature type="domain" description="Glutamate-ammonia ligase adenylyltransferase repeated" evidence="7">
    <location>
        <begin position="85"/>
        <end position="325"/>
    </location>
</feature>
<dbReference type="InterPro" id="IPR023057">
    <property type="entry name" value="GlnE"/>
</dbReference>
<dbReference type="EC" id="2.7.7.42" evidence="9"/>
<proteinExistence type="predicted"/>
<organism evidence="9 10">
    <name type="scientific">Luteococcus sanguinis</name>
    <dbReference type="NCBI Taxonomy" id="174038"/>
    <lineage>
        <taxon>Bacteria</taxon>
        <taxon>Bacillati</taxon>
        <taxon>Actinomycetota</taxon>
        <taxon>Actinomycetes</taxon>
        <taxon>Propionibacteriales</taxon>
        <taxon>Propionibacteriaceae</taxon>
        <taxon>Luteococcus</taxon>
    </lineage>
</organism>
<dbReference type="Proteomes" id="UP001596266">
    <property type="component" value="Unassembled WGS sequence"/>
</dbReference>
<dbReference type="InterPro" id="IPR013546">
    <property type="entry name" value="PII_UdlTrfase/GS_AdlTrfase"/>
</dbReference>
<evidence type="ECO:0000256" key="6">
    <source>
        <dbReference type="ARBA" id="ARBA00023268"/>
    </source>
</evidence>
<evidence type="ECO:0000256" key="1">
    <source>
        <dbReference type="ARBA" id="ARBA00022679"/>
    </source>
</evidence>
<keyword evidence="10" id="KW-1185">Reference proteome</keyword>
<dbReference type="GO" id="GO:0008882">
    <property type="term" value="F:[glutamate-ammonia-ligase] adenylyltransferase activity"/>
    <property type="evidence" value="ECO:0007669"/>
    <property type="project" value="UniProtKB-EC"/>
</dbReference>
<dbReference type="InterPro" id="IPR005190">
    <property type="entry name" value="GlnE_rpt_dom"/>
</dbReference>
<evidence type="ECO:0000256" key="5">
    <source>
        <dbReference type="ARBA" id="ARBA00022842"/>
    </source>
</evidence>
<feature type="domain" description="Glutamate-ammonia ligase adenylyltransferase repeated" evidence="7">
    <location>
        <begin position="591"/>
        <end position="818"/>
    </location>
</feature>
<dbReference type="SUPFAM" id="SSF81593">
    <property type="entry name" value="Nucleotidyltransferase substrate binding subunit/domain"/>
    <property type="match status" value="2"/>
</dbReference>
<keyword evidence="1 9" id="KW-0808">Transferase</keyword>
<keyword evidence="5" id="KW-0460">Magnesium</keyword>
<keyword evidence="4" id="KW-0067">ATP-binding</keyword>
<evidence type="ECO:0000313" key="9">
    <source>
        <dbReference type="EMBL" id="MFC6397461.1"/>
    </source>
</evidence>
<dbReference type="Gene3D" id="3.30.460.10">
    <property type="entry name" value="Beta Polymerase, domain 2"/>
    <property type="match status" value="2"/>
</dbReference>
<evidence type="ECO:0000259" key="7">
    <source>
        <dbReference type="Pfam" id="PF03710"/>
    </source>
</evidence>
<dbReference type="CDD" id="cd05401">
    <property type="entry name" value="NT_GlnE_GlnD_like"/>
    <property type="match status" value="2"/>
</dbReference>
<dbReference type="Gene3D" id="1.20.120.330">
    <property type="entry name" value="Nucleotidyltransferases domain 2"/>
    <property type="match status" value="2"/>
</dbReference>
<gene>
    <name evidence="9" type="ORF">ACFP57_10775</name>
</gene>
<feature type="domain" description="PII-uridylyltransferase/Glutamine-synthetase adenylyltransferase" evidence="8">
    <location>
        <begin position="348"/>
        <end position="486"/>
    </location>
</feature>
<dbReference type="Pfam" id="PF03710">
    <property type="entry name" value="GlnE"/>
    <property type="match status" value="2"/>
</dbReference>
<evidence type="ECO:0000259" key="8">
    <source>
        <dbReference type="Pfam" id="PF08335"/>
    </source>
</evidence>
<dbReference type="EC" id="2.7.7.89" evidence="9"/>
<keyword evidence="2 9" id="KW-0548">Nucleotidyltransferase</keyword>
<reference evidence="10" key="1">
    <citation type="journal article" date="2019" name="Int. J. Syst. Evol. Microbiol.">
        <title>The Global Catalogue of Microorganisms (GCM) 10K type strain sequencing project: providing services to taxonomists for standard genome sequencing and annotation.</title>
        <authorList>
            <consortium name="The Broad Institute Genomics Platform"/>
            <consortium name="The Broad Institute Genome Sequencing Center for Infectious Disease"/>
            <person name="Wu L."/>
            <person name="Ma J."/>
        </authorList>
    </citation>
    <scope>NUCLEOTIDE SEQUENCE [LARGE SCALE GENOMIC DNA]</scope>
    <source>
        <strain evidence="10">CGMCC 1.15277</strain>
    </source>
</reference>
<dbReference type="GO" id="GO:0047388">
    <property type="term" value="F:[glutamine synthetase]-adenylyl-L-tyrosine phosphorylase activity"/>
    <property type="evidence" value="ECO:0007669"/>
    <property type="project" value="UniProtKB-EC"/>
</dbReference>
<keyword evidence="3" id="KW-0547">Nucleotide-binding</keyword>
<dbReference type="RefSeq" id="WP_343885754.1">
    <property type="nucleotide sequence ID" value="NZ_BAAAKI010000010.1"/>
</dbReference>
<dbReference type="Gene3D" id="1.20.120.1510">
    <property type="match status" value="1"/>
</dbReference>
<dbReference type="PANTHER" id="PTHR30621">
    <property type="entry name" value="GLUTAMINE SYNTHETASE ADENYLYLTRANSFERASE"/>
    <property type="match status" value="1"/>
</dbReference>
<sequence>MARLVTTSGDLARRGFARPAVAAEQLEALLERNAGRGPAWDPGAGWLDVFDHAPDPDLALAGLNRIDAENPARLDCVSGDRAAFTRLVSVLGGSTTLNQHLCLHPHDIGLLVDEPRRWSADEIRADFTARLGVDLTGADPAPSDAAADTLRLANKSHLVRIAGRDLTADDPEAGMEGVAGELADLADAIVAGALAVARREVPGHEHVRFGVVALGKCGAQELNYISDIDVIYVAEPADEQTTSEQAVAIGVKMAAAMARTCSTHSSAGSIWQLDANLRPDGKSGPLVRTLSSMAAYYAKWAKNWEFQAMLKCRPMAGDLALAQDFCELVDPLVWTAAERENFLADTQAMRRRVIALLPAKEENREIKLGAGGLRDVEFTVQLLQLVHGRADDRVRTRATLPGLRALVQHGYISRSHGAELEAAYRFERTLEHRIQLQKLRRSHLLPDDDASLRVIARGMRAKGPTELVERFRQTQRRVLRLHQQVFYSPLLAAVTRISTDELKLTTEQAQDRLRVLGFHDPAAALRHIEALTNGVSRAAEIQRQLMPAMLGWFAQGPNPDHGLLAFRHLSESLGSSPWYLRALRDEGEMAERLARLLSSSRWAVDLLERSPESSRMLADTDELVPRSRDDLATAMVRAAGRHSQDADAIDAVRALRRQELLRLVMGDLLGIVELDQLGRGLADLAGATIDGALQIAARELHEPPRLAVIAMGRWGGGEMGLGSDCDAMFVIADSDDPQATRKAEKMVTRLRAMLAQKGPDPALPIDVDLRPEGKNGPVVRTVSSMAAYYARHAQTWERQALVRAAHGAGDEQVSAEVLALVDQLRWSPEGLTKAQLTDIRKLKARMETERMPRGQDARRNTKLGPGGLSDVEWTVQVLQLEHAGNRPELRTPSTMQALAAEVAAGLICEADADELVAAWRLASRIRNAVMLVRGRPSDALPGENRELAAVASLLGHRKGESSVLLDEWLRTSRRASQVVERLFWGREPRPEPSR</sequence>
<dbReference type="PANTHER" id="PTHR30621:SF0">
    <property type="entry name" value="BIFUNCTIONAL GLUTAMINE SYNTHETASE ADENYLYLTRANSFERASE_ADENYLYL-REMOVING ENZYME"/>
    <property type="match status" value="1"/>
</dbReference>